<dbReference type="GO" id="GO:0006666">
    <property type="term" value="P:3-keto-sphinganine metabolic process"/>
    <property type="evidence" value="ECO:0007669"/>
    <property type="project" value="InterPro"/>
</dbReference>
<dbReference type="InterPro" id="IPR020904">
    <property type="entry name" value="Sc_DH/Rdtase_CS"/>
</dbReference>
<feature type="compositionally biased region" description="Acidic residues" evidence="16">
    <location>
        <begin position="711"/>
        <end position="730"/>
    </location>
</feature>
<evidence type="ECO:0000256" key="14">
    <source>
        <dbReference type="ARBA" id="ARBA00023242"/>
    </source>
</evidence>
<evidence type="ECO:0000256" key="3">
    <source>
        <dbReference type="ARBA" id="ARBA00004760"/>
    </source>
</evidence>
<keyword evidence="8" id="KW-0746">Sphingolipid metabolism</keyword>
<keyword evidence="5" id="KW-0479">Metal-binding</keyword>
<evidence type="ECO:0000259" key="17">
    <source>
        <dbReference type="PROSITE" id="PS51184"/>
    </source>
</evidence>
<dbReference type="PRINTS" id="PR00080">
    <property type="entry name" value="SDRFAMILY"/>
</dbReference>
<sequence>LILTVIYLIWRVRNPPKEELSLKGKHVLITGASSGIGMALAVETLRRFPARLTLVARNATRLAETRDNLIRAHGSVGTDINILSLDITLSYDEIVKSLEANHVGVVDILINCAGTSVARTFEETPPKVFENMIRVNYMGAVNLTKALLPDMIRPALAVNSKGEGEIIVFPHERRIAFFSSPAAQLPVYGFSAYSASKAALSSFANTIQQELEDDGIMVTVVYPPDTDTPGFIVENEGKPKLTRIISEPAGLETAESVAGRSMHYILIGRRNCAFGPLGRALLWYTAGVSRAQDDAHCPFAPPLPPVIVAAIEIAVAPLLKIVSFAFAYWMRSIIKKFRKNPDLFVDYKNGDEVNGYNLETDGFKKPIVVRNKSGLRMKVPPPNFNLHDVVDFTDPEIQIAVIDVENQCDSMMPLGEFVDKFYEKPRKRILNVLSFEYSRTKLATYIRPPHVVKELSLVDNCWAEPADEDDEVGPVASEKPYVQKYCLMSMAGSYTDFHIDFGGSSVWYHVLWEATFCCISTAEHQQIIIDTPIPVATLRLKAGDTVLLPSGWIHAVYTPADSLVFGGNFLTQFSIPLQLHVYHMEIAQKTEQRFLFPAFEKLHWYAADVILGKLTNCLYAGQEPPPYLLKAASALINPLQQWLENRKDLPKGERNYYLPARTYLQYAYSTLIVKLEDMIHSFISRSPSYHHASSAKRPRKSKHQQRMPSGDEGEKDVESDSTDPLVDESEGYSGIHARSTLPESSRGCRFSSGSPYEDDAEDDGLREVLDAVPELRSSKLVGDEYVFSLTESMDESVRKHRRRKAFSKNSQKSDDPDPTWTTVSSKLFHYTIIAK</sequence>
<comment type="pathway">
    <text evidence="3">Lipid metabolism; sphingolipid metabolism.</text>
</comment>
<evidence type="ECO:0000256" key="11">
    <source>
        <dbReference type="ARBA" id="ARBA00023004"/>
    </source>
</evidence>
<keyword evidence="12" id="KW-0805">Transcription regulation</keyword>
<evidence type="ECO:0000256" key="13">
    <source>
        <dbReference type="ARBA" id="ARBA00023163"/>
    </source>
</evidence>
<evidence type="ECO:0000256" key="6">
    <source>
        <dbReference type="ARBA" id="ARBA00022741"/>
    </source>
</evidence>
<evidence type="ECO:0000256" key="15">
    <source>
        <dbReference type="ARBA" id="ARBA00026112"/>
    </source>
</evidence>
<dbReference type="Gene3D" id="2.60.120.650">
    <property type="entry name" value="Cupin"/>
    <property type="match status" value="1"/>
</dbReference>
<evidence type="ECO:0000256" key="12">
    <source>
        <dbReference type="ARBA" id="ARBA00023015"/>
    </source>
</evidence>
<dbReference type="PROSITE" id="PS51184">
    <property type="entry name" value="JMJC"/>
    <property type="match status" value="1"/>
</dbReference>
<evidence type="ECO:0000256" key="9">
    <source>
        <dbReference type="ARBA" id="ARBA00022964"/>
    </source>
</evidence>
<dbReference type="PANTHER" id="PTHR23123">
    <property type="entry name" value="PHD/F-BOX CONTAINING PROTEIN"/>
    <property type="match status" value="1"/>
</dbReference>
<evidence type="ECO:0000313" key="18">
    <source>
        <dbReference type="WBParaSite" id="HDID_0000910501-mRNA-1"/>
    </source>
</evidence>
<dbReference type="GO" id="GO:0030148">
    <property type="term" value="P:sphingolipid biosynthetic process"/>
    <property type="evidence" value="ECO:0007669"/>
    <property type="project" value="InterPro"/>
</dbReference>
<dbReference type="STRING" id="6216.A0A158QFM4"/>
<dbReference type="InterPro" id="IPR036291">
    <property type="entry name" value="NAD(P)-bd_dom_sf"/>
</dbReference>
<evidence type="ECO:0000256" key="2">
    <source>
        <dbReference type="ARBA" id="ARBA00004240"/>
    </source>
</evidence>
<dbReference type="GO" id="GO:0005634">
    <property type="term" value="C:nucleus"/>
    <property type="evidence" value="ECO:0007669"/>
    <property type="project" value="UniProtKB-SubCell"/>
</dbReference>
<evidence type="ECO:0000256" key="16">
    <source>
        <dbReference type="SAM" id="MobiDB-lite"/>
    </source>
</evidence>
<dbReference type="SMART" id="SM00558">
    <property type="entry name" value="JmjC"/>
    <property type="match status" value="1"/>
</dbReference>
<keyword evidence="6" id="KW-0547">Nucleotide-binding</keyword>
<feature type="domain" description="JmjC" evidence="17">
    <location>
        <begin position="436"/>
        <end position="586"/>
    </location>
</feature>
<keyword evidence="7" id="KW-0156">Chromatin regulator</keyword>
<organism evidence="18">
    <name type="scientific">Hymenolepis diminuta</name>
    <name type="common">Rat tapeworm</name>
    <dbReference type="NCBI Taxonomy" id="6216"/>
    <lineage>
        <taxon>Eukaryota</taxon>
        <taxon>Metazoa</taxon>
        <taxon>Spiralia</taxon>
        <taxon>Lophotrochozoa</taxon>
        <taxon>Platyhelminthes</taxon>
        <taxon>Cestoda</taxon>
        <taxon>Eucestoda</taxon>
        <taxon>Cyclophyllidea</taxon>
        <taxon>Hymenolepididae</taxon>
        <taxon>Hymenolepis</taxon>
    </lineage>
</organism>
<dbReference type="InterPro" id="IPR041070">
    <property type="entry name" value="JHD"/>
</dbReference>
<keyword evidence="14" id="KW-0539">Nucleus</keyword>
<dbReference type="PRINTS" id="PR00081">
    <property type="entry name" value="GDHRDH"/>
</dbReference>
<keyword evidence="13" id="KW-0804">Transcription</keyword>
<evidence type="ECO:0000256" key="8">
    <source>
        <dbReference type="ARBA" id="ARBA00022919"/>
    </source>
</evidence>
<dbReference type="Pfam" id="PF17811">
    <property type="entry name" value="JHD"/>
    <property type="match status" value="1"/>
</dbReference>
<dbReference type="SUPFAM" id="SSF51197">
    <property type="entry name" value="Clavaminate synthase-like"/>
    <property type="match status" value="1"/>
</dbReference>
<protein>
    <recommendedName>
        <fullName evidence="15">3-dehydrosphinganine reductase</fullName>
        <ecNumber evidence="15">1.1.1.102</ecNumber>
    </recommendedName>
</protein>
<dbReference type="GO" id="GO:0047560">
    <property type="term" value="F:3-dehydrosphinganine reductase activity"/>
    <property type="evidence" value="ECO:0007669"/>
    <property type="project" value="UniProtKB-EC"/>
</dbReference>
<accession>A0A158QFM4</accession>
<reference evidence="18" key="1">
    <citation type="submission" date="2016-04" db="UniProtKB">
        <authorList>
            <consortium name="WormBaseParasite"/>
        </authorList>
    </citation>
    <scope>IDENTIFICATION</scope>
</reference>
<evidence type="ECO:0000256" key="4">
    <source>
        <dbReference type="ARBA" id="ARBA00004991"/>
    </source>
</evidence>
<dbReference type="InterPro" id="IPR002347">
    <property type="entry name" value="SDR_fam"/>
</dbReference>
<proteinExistence type="predicted"/>
<dbReference type="SUPFAM" id="SSF51735">
    <property type="entry name" value="NAD(P)-binding Rossmann-fold domains"/>
    <property type="match status" value="1"/>
</dbReference>
<keyword evidence="8" id="KW-0443">Lipid metabolism</keyword>
<evidence type="ECO:0000256" key="7">
    <source>
        <dbReference type="ARBA" id="ARBA00022853"/>
    </source>
</evidence>
<dbReference type="Gene3D" id="1.20.58.1360">
    <property type="match status" value="1"/>
</dbReference>
<feature type="compositionally biased region" description="Basic residues" evidence="16">
    <location>
        <begin position="693"/>
        <end position="705"/>
    </location>
</feature>
<dbReference type="GO" id="GO:0005783">
    <property type="term" value="C:endoplasmic reticulum"/>
    <property type="evidence" value="ECO:0007669"/>
    <property type="project" value="UniProtKB-SubCell"/>
</dbReference>
<dbReference type="EC" id="1.1.1.102" evidence="15"/>
<dbReference type="PROSITE" id="PS00061">
    <property type="entry name" value="ADH_SHORT"/>
    <property type="match status" value="1"/>
</dbReference>
<dbReference type="GO" id="GO:0006325">
    <property type="term" value="P:chromatin organization"/>
    <property type="evidence" value="ECO:0007669"/>
    <property type="project" value="UniProtKB-KW"/>
</dbReference>
<evidence type="ECO:0000256" key="1">
    <source>
        <dbReference type="ARBA" id="ARBA00004123"/>
    </source>
</evidence>
<keyword evidence="10" id="KW-0560">Oxidoreductase</keyword>
<evidence type="ECO:0000256" key="10">
    <source>
        <dbReference type="ARBA" id="ARBA00023002"/>
    </source>
</evidence>
<name>A0A158QFM4_HYMDI</name>
<comment type="pathway">
    <text evidence="4">Sphingolipid metabolism.</text>
</comment>
<dbReference type="GO" id="GO:0046872">
    <property type="term" value="F:metal ion binding"/>
    <property type="evidence" value="ECO:0007669"/>
    <property type="project" value="UniProtKB-KW"/>
</dbReference>
<feature type="region of interest" description="Disordered" evidence="16">
    <location>
        <begin position="799"/>
        <end position="819"/>
    </location>
</feature>
<dbReference type="GO" id="GO:0016020">
    <property type="term" value="C:membrane"/>
    <property type="evidence" value="ECO:0007669"/>
    <property type="project" value="GOC"/>
</dbReference>
<dbReference type="InterPro" id="IPR003347">
    <property type="entry name" value="JmjC_dom"/>
</dbReference>
<dbReference type="CDD" id="cd08939">
    <property type="entry name" value="KDSR-like_SDR_c"/>
    <property type="match status" value="1"/>
</dbReference>
<dbReference type="WBParaSite" id="HDID_0000910501-mRNA-1">
    <property type="protein sequence ID" value="HDID_0000910501-mRNA-1"/>
    <property type="gene ID" value="HDID_0000910501"/>
</dbReference>
<dbReference type="Pfam" id="PF00106">
    <property type="entry name" value="adh_short"/>
    <property type="match status" value="1"/>
</dbReference>
<keyword evidence="11" id="KW-0408">Iron</keyword>
<dbReference type="GO" id="GO:0000166">
    <property type="term" value="F:nucleotide binding"/>
    <property type="evidence" value="ECO:0007669"/>
    <property type="project" value="UniProtKB-KW"/>
</dbReference>
<dbReference type="AlphaFoldDB" id="A0A158QFM4"/>
<dbReference type="Gene3D" id="3.40.50.720">
    <property type="entry name" value="NAD(P)-binding Rossmann-like Domain"/>
    <property type="match status" value="1"/>
</dbReference>
<evidence type="ECO:0000256" key="5">
    <source>
        <dbReference type="ARBA" id="ARBA00022723"/>
    </source>
</evidence>
<dbReference type="GO" id="GO:0051213">
    <property type="term" value="F:dioxygenase activity"/>
    <property type="evidence" value="ECO:0007669"/>
    <property type="project" value="UniProtKB-KW"/>
</dbReference>
<dbReference type="InterPro" id="IPR045022">
    <property type="entry name" value="KDSR-like"/>
</dbReference>
<feature type="region of interest" description="Disordered" evidence="16">
    <location>
        <begin position="689"/>
        <end position="762"/>
    </location>
</feature>
<keyword evidence="9" id="KW-0223">Dioxygenase</keyword>
<comment type="subcellular location">
    <subcellularLocation>
        <location evidence="2">Endoplasmic reticulum</location>
    </subcellularLocation>
    <subcellularLocation>
        <location evidence="1">Nucleus</location>
    </subcellularLocation>
</comment>
<dbReference type="InterPro" id="IPR050690">
    <property type="entry name" value="JHDM1_Histone_Demethylase"/>
</dbReference>